<feature type="region of interest" description="Disordered" evidence="1">
    <location>
        <begin position="1"/>
        <end position="26"/>
    </location>
</feature>
<comment type="caution">
    <text evidence="2">The sequence shown here is derived from an EMBL/GenBank/DDBJ whole genome shotgun (WGS) entry which is preliminary data.</text>
</comment>
<protein>
    <submittedName>
        <fullName evidence="2">Uncharacterized protein</fullName>
    </submittedName>
</protein>
<sequence>MYTSPIGGGGKWRPERDREKEKIPRGRERVMWASLAGSTPQVATEQSSLFPSVTIDTSWYGPITLEIVFQPPQLDAEPDNAATATPFITGCQQHRRSSHERRSPQYLPAERSL</sequence>
<name>A0A401PZM2_SCYTO</name>
<dbReference type="EMBL" id="BFAA01014454">
    <property type="protein sequence ID" value="GCB78607.1"/>
    <property type="molecule type" value="Genomic_DNA"/>
</dbReference>
<organism evidence="2 3">
    <name type="scientific">Scyliorhinus torazame</name>
    <name type="common">Cloudy catshark</name>
    <name type="synonym">Catulus torazame</name>
    <dbReference type="NCBI Taxonomy" id="75743"/>
    <lineage>
        <taxon>Eukaryota</taxon>
        <taxon>Metazoa</taxon>
        <taxon>Chordata</taxon>
        <taxon>Craniata</taxon>
        <taxon>Vertebrata</taxon>
        <taxon>Chondrichthyes</taxon>
        <taxon>Elasmobranchii</taxon>
        <taxon>Galeomorphii</taxon>
        <taxon>Galeoidea</taxon>
        <taxon>Carcharhiniformes</taxon>
        <taxon>Scyliorhinidae</taxon>
        <taxon>Scyliorhinus</taxon>
    </lineage>
</organism>
<gene>
    <name evidence="2" type="ORF">scyTo_0019437</name>
</gene>
<accession>A0A401PZM2</accession>
<feature type="compositionally biased region" description="Gly residues" evidence="1">
    <location>
        <begin position="1"/>
        <end position="11"/>
    </location>
</feature>
<evidence type="ECO:0000313" key="3">
    <source>
        <dbReference type="Proteomes" id="UP000288216"/>
    </source>
</evidence>
<keyword evidence="3" id="KW-1185">Reference proteome</keyword>
<dbReference type="Proteomes" id="UP000288216">
    <property type="component" value="Unassembled WGS sequence"/>
</dbReference>
<dbReference type="AlphaFoldDB" id="A0A401PZM2"/>
<proteinExistence type="predicted"/>
<feature type="compositionally biased region" description="Basic and acidic residues" evidence="1">
    <location>
        <begin position="12"/>
        <end position="26"/>
    </location>
</feature>
<feature type="region of interest" description="Disordered" evidence="1">
    <location>
        <begin position="76"/>
        <end position="113"/>
    </location>
</feature>
<evidence type="ECO:0000256" key="1">
    <source>
        <dbReference type="SAM" id="MobiDB-lite"/>
    </source>
</evidence>
<reference evidence="2 3" key="1">
    <citation type="journal article" date="2018" name="Nat. Ecol. Evol.">
        <title>Shark genomes provide insights into elasmobranch evolution and the origin of vertebrates.</title>
        <authorList>
            <person name="Hara Y"/>
            <person name="Yamaguchi K"/>
            <person name="Onimaru K"/>
            <person name="Kadota M"/>
            <person name="Koyanagi M"/>
            <person name="Keeley SD"/>
            <person name="Tatsumi K"/>
            <person name="Tanaka K"/>
            <person name="Motone F"/>
            <person name="Kageyama Y"/>
            <person name="Nozu R"/>
            <person name="Adachi N"/>
            <person name="Nishimura O"/>
            <person name="Nakagawa R"/>
            <person name="Tanegashima C"/>
            <person name="Kiyatake I"/>
            <person name="Matsumoto R"/>
            <person name="Murakumo K"/>
            <person name="Nishida K"/>
            <person name="Terakita A"/>
            <person name="Kuratani S"/>
            <person name="Sato K"/>
            <person name="Hyodo S Kuraku.S."/>
        </authorList>
    </citation>
    <scope>NUCLEOTIDE SEQUENCE [LARGE SCALE GENOMIC DNA]</scope>
</reference>
<evidence type="ECO:0000313" key="2">
    <source>
        <dbReference type="EMBL" id="GCB78607.1"/>
    </source>
</evidence>